<dbReference type="Proteomes" id="UP000276133">
    <property type="component" value="Unassembled WGS sequence"/>
</dbReference>
<accession>A0A3M7P8B2</accession>
<feature type="transmembrane region" description="Helical" evidence="1">
    <location>
        <begin position="60"/>
        <end position="81"/>
    </location>
</feature>
<keyword evidence="1" id="KW-0812">Transmembrane</keyword>
<evidence type="ECO:0000313" key="2">
    <source>
        <dbReference type="EMBL" id="RMZ95302.1"/>
    </source>
</evidence>
<sequence length="93" mass="10811">MNKILHSSPLDLPKYVWFSSQTLKCQNEKNECEDLIKQIKAEFPQGSVIRKNSYQHISNLAFGSFLILVAVLLNLSFRYHFPNGKEIKRKGRD</sequence>
<dbReference type="EMBL" id="REGN01012467">
    <property type="protein sequence ID" value="RMZ95302.1"/>
    <property type="molecule type" value="Genomic_DNA"/>
</dbReference>
<gene>
    <name evidence="2" type="ORF">BpHYR1_021782</name>
</gene>
<evidence type="ECO:0000313" key="3">
    <source>
        <dbReference type="Proteomes" id="UP000276133"/>
    </source>
</evidence>
<keyword evidence="3" id="KW-1185">Reference proteome</keyword>
<protein>
    <submittedName>
        <fullName evidence="2">Uncharacterized protein</fullName>
    </submittedName>
</protein>
<keyword evidence="1" id="KW-0472">Membrane</keyword>
<keyword evidence="1" id="KW-1133">Transmembrane helix</keyword>
<comment type="caution">
    <text evidence="2">The sequence shown here is derived from an EMBL/GenBank/DDBJ whole genome shotgun (WGS) entry which is preliminary data.</text>
</comment>
<name>A0A3M7P8B2_BRAPC</name>
<dbReference type="AlphaFoldDB" id="A0A3M7P8B2"/>
<evidence type="ECO:0000256" key="1">
    <source>
        <dbReference type="SAM" id="Phobius"/>
    </source>
</evidence>
<organism evidence="2 3">
    <name type="scientific">Brachionus plicatilis</name>
    <name type="common">Marine rotifer</name>
    <name type="synonym">Brachionus muelleri</name>
    <dbReference type="NCBI Taxonomy" id="10195"/>
    <lineage>
        <taxon>Eukaryota</taxon>
        <taxon>Metazoa</taxon>
        <taxon>Spiralia</taxon>
        <taxon>Gnathifera</taxon>
        <taxon>Rotifera</taxon>
        <taxon>Eurotatoria</taxon>
        <taxon>Monogononta</taxon>
        <taxon>Pseudotrocha</taxon>
        <taxon>Ploima</taxon>
        <taxon>Brachionidae</taxon>
        <taxon>Brachionus</taxon>
    </lineage>
</organism>
<reference evidence="2 3" key="1">
    <citation type="journal article" date="2018" name="Sci. Rep.">
        <title>Genomic signatures of local adaptation to the degree of environmental predictability in rotifers.</title>
        <authorList>
            <person name="Franch-Gras L."/>
            <person name="Hahn C."/>
            <person name="Garcia-Roger E.M."/>
            <person name="Carmona M.J."/>
            <person name="Serra M."/>
            <person name="Gomez A."/>
        </authorList>
    </citation>
    <scope>NUCLEOTIDE SEQUENCE [LARGE SCALE GENOMIC DNA]</scope>
    <source>
        <strain evidence="2">HYR1</strain>
    </source>
</reference>
<proteinExistence type="predicted"/>